<dbReference type="Proteomes" id="UP000007882">
    <property type="component" value="Chromosome"/>
</dbReference>
<accession>I0H9N1</accession>
<dbReference type="Gene3D" id="3.30.750.24">
    <property type="entry name" value="STAS domain"/>
    <property type="match status" value="1"/>
</dbReference>
<sequence>MVRRYPGSTPRRAGPIRATIRPPYLFERYDPGQGDGIDVGLDVEASVVTLSVHGTWGLGLCRTTDTAIRKCLSEHPSTLLINLHALTDPDGSSAAMWMATRRRAAAMNPGVRTILCAQPGTALVARLHRLGIIRLLPVFDTLAAARTATTNRQPLTDRIEMRLEPHDRAAATAREAVTGACSGWQLAHLGDRARLIISELVLNAVEHAGTAVTVILSRRGDGLHIAVRDDNPCLPQLRDDPPNLRDTPPFRRGTGLHVVHAAATAWGAMPTTHGKVVWATLRSWARP</sequence>
<protein>
    <recommendedName>
        <fullName evidence="2">Histidine kinase/HSP90-like ATPase domain-containing protein</fullName>
    </recommendedName>
</protein>
<dbReference type="InterPro" id="IPR036890">
    <property type="entry name" value="HATPase_C_sf"/>
</dbReference>
<dbReference type="PANTHER" id="PTHR35526:SF3">
    <property type="entry name" value="ANTI-SIGMA-F FACTOR RSBW"/>
    <property type="match status" value="1"/>
</dbReference>
<dbReference type="EMBL" id="AP012319">
    <property type="protein sequence ID" value="BAL89718.1"/>
    <property type="molecule type" value="Genomic_DNA"/>
</dbReference>
<dbReference type="InterPro" id="IPR050267">
    <property type="entry name" value="Anti-sigma-factor_SerPK"/>
</dbReference>
<reference evidence="3 4" key="1">
    <citation type="submission" date="2012-02" db="EMBL/GenBank/DDBJ databases">
        <title>Complete genome sequence of Actinoplanes missouriensis 431 (= NBRC 102363).</title>
        <authorList>
            <person name="Ohnishi Y."/>
            <person name="Ishikawa J."/>
            <person name="Sekine M."/>
            <person name="Hosoyama A."/>
            <person name="Harada T."/>
            <person name="Narita H."/>
            <person name="Hata T."/>
            <person name="Konno Y."/>
            <person name="Tutikane K."/>
            <person name="Fujita N."/>
            <person name="Horinouchi S."/>
            <person name="Hayakawa M."/>
        </authorList>
    </citation>
    <scope>NUCLEOTIDE SEQUENCE [LARGE SCALE GENOMIC DNA]</scope>
    <source>
        <strain evidence="4">ATCC 14538 / DSM 43046 / CBS 188.64 / JCM 3121 / NBRC 102363 / NCIMB 12654 / NRRL B-3342 / UNCC 431</strain>
    </source>
</reference>
<dbReference type="eggNOG" id="COG2172">
    <property type="taxonomic scope" value="Bacteria"/>
</dbReference>
<evidence type="ECO:0000256" key="1">
    <source>
        <dbReference type="ARBA" id="ARBA00022527"/>
    </source>
</evidence>
<proteinExistence type="predicted"/>
<dbReference type="Gene3D" id="3.30.565.10">
    <property type="entry name" value="Histidine kinase-like ATPase, C-terminal domain"/>
    <property type="match status" value="1"/>
</dbReference>
<evidence type="ECO:0000313" key="4">
    <source>
        <dbReference type="Proteomes" id="UP000007882"/>
    </source>
</evidence>
<organism evidence="3 4">
    <name type="scientific">Actinoplanes missouriensis (strain ATCC 14538 / DSM 43046 / CBS 188.64 / JCM 3121 / NBRC 102363 / NCIMB 12654 / NRRL B-3342 / UNCC 431)</name>
    <dbReference type="NCBI Taxonomy" id="512565"/>
    <lineage>
        <taxon>Bacteria</taxon>
        <taxon>Bacillati</taxon>
        <taxon>Actinomycetota</taxon>
        <taxon>Actinomycetes</taxon>
        <taxon>Micromonosporales</taxon>
        <taxon>Micromonosporaceae</taxon>
        <taxon>Actinoplanes</taxon>
    </lineage>
</organism>
<dbReference type="InterPro" id="IPR003594">
    <property type="entry name" value="HATPase_dom"/>
</dbReference>
<dbReference type="AlphaFoldDB" id="I0H9N1"/>
<evidence type="ECO:0000313" key="3">
    <source>
        <dbReference type="EMBL" id="BAL89718.1"/>
    </source>
</evidence>
<keyword evidence="4" id="KW-1185">Reference proteome</keyword>
<dbReference type="Pfam" id="PF13581">
    <property type="entry name" value="HATPase_c_2"/>
    <property type="match status" value="1"/>
</dbReference>
<name>I0H9N1_ACTM4</name>
<dbReference type="GO" id="GO:0004674">
    <property type="term" value="F:protein serine/threonine kinase activity"/>
    <property type="evidence" value="ECO:0007669"/>
    <property type="project" value="UniProtKB-KW"/>
</dbReference>
<feature type="domain" description="Histidine kinase/HSP90-like ATPase" evidence="2">
    <location>
        <begin position="169"/>
        <end position="280"/>
    </location>
</feature>
<keyword evidence="1" id="KW-0808">Transferase</keyword>
<dbReference type="KEGG" id="ams:AMIS_44980"/>
<dbReference type="InterPro" id="IPR036513">
    <property type="entry name" value="STAS_dom_sf"/>
</dbReference>
<dbReference type="SUPFAM" id="SSF52091">
    <property type="entry name" value="SpoIIaa-like"/>
    <property type="match status" value="1"/>
</dbReference>
<gene>
    <name evidence="3" type="ordered locus">AMIS_44980</name>
</gene>
<keyword evidence="1" id="KW-0418">Kinase</keyword>
<dbReference type="STRING" id="512565.AMIS_44980"/>
<dbReference type="CDD" id="cd16936">
    <property type="entry name" value="HATPase_RsbW-like"/>
    <property type="match status" value="1"/>
</dbReference>
<dbReference type="PANTHER" id="PTHR35526">
    <property type="entry name" value="ANTI-SIGMA-F FACTOR RSBW-RELATED"/>
    <property type="match status" value="1"/>
</dbReference>
<keyword evidence="1" id="KW-0723">Serine/threonine-protein kinase</keyword>
<dbReference type="HOGENOM" id="CLU_087828_0_0_11"/>
<evidence type="ECO:0000259" key="2">
    <source>
        <dbReference type="Pfam" id="PF13581"/>
    </source>
</evidence>
<dbReference type="SUPFAM" id="SSF55874">
    <property type="entry name" value="ATPase domain of HSP90 chaperone/DNA topoisomerase II/histidine kinase"/>
    <property type="match status" value="1"/>
</dbReference>
<dbReference type="PATRIC" id="fig|512565.3.peg.4481"/>